<evidence type="ECO:0000256" key="15">
    <source>
        <dbReference type="ARBA" id="ARBA00023136"/>
    </source>
</evidence>
<evidence type="ECO:0000313" key="19">
    <source>
        <dbReference type="EMBL" id="PWY87108.1"/>
    </source>
</evidence>
<keyword evidence="15" id="KW-0472">Membrane</keyword>
<keyword evidence="20" id="KW-1185">Reference proteome</keyword>
<comment type="similarity">
    <text evidence="5">Belongs to the TAM41 family.</text>
</comment>
<keyword evidence="8" id="KW-0444">Lipid biosynthesis</keyword>
<gene>
    <name evidence="19" type="ORF">BO94DRAFT_624314</name>
</gene>
<dbReference type="EMBL" id="MSFK01000014">
    <property type="protein sequence ID" value="PWY87108.1"/>
    <property type="molecule type" value="Genomic_DNA"/>
</dbReference>
<keyword evidence="11" id="KW-0999">Mitochondrion inner membrane</keyword>
<keyword evidence="13" id="KW-0443">Lipid metabolism</keyword>
<evidence type="ECO:0000256" key="16">
    <source>
        <dbReference type="ARBA" id="ARBA00023209"/>
    </source>
</evidence>
<accession>A0A317WQB2</accession>
<evidence type="ECO:0000256" key="2">
    <source>
        <dbReference type="ARBA" id="ARBA00004443"/>
    </source>
</evidence>
<evidence type="ECO:0000313" key="20">
    <source>
        <dbReference type="Proteomes" id="UP000246702"/>
    </source>
</evidence>
<evidence type="ECO:0000256" key="4">
    <source>
        <dbReference type="ARBA" id="ARBA00005189"/>
    </source>
</evidence>
<dbReference type="GO" id="GO:0016024">
    <property type="term" value="P:CDP-diacylglycerol biosynthetic process"/>
    <property type="evidence" value="ECO:0007669"/>
    <property type="project" value="UniProtKB-UniPathway"/>
</dbReference>
<comment type="cofactor">
    <cofactor evidence="1">
        <name>Mg(2+)</name>
        <dbReference type="ChEBI" id="CHEBI:18420"/>
    </cofactor>
</comment>
<comment type="subcellular location">
    <subcellularLocation>
        <location evidence="2">Mitochondrion inner membrane</location>
        <topology evidence="2">Peripheral membrane protein</topology>
        <orientation evidence="2">Matrix side</orientation>
    </subcellularLocation>
</comment>
<evidence type="ECO:0000256" key="14">
    <source>
        <dbReference type="ARBA" id="ARBA00023128"/>
    </source>
</evidence>
<evidence type="ECO:0000256" key="11">
    <source>
        <dbReference type="ARBA" id="ARBA00022792"/>
    </source>
</evidence>
<dbReference type="GO" id="GO:0032049">
    <property type="term" value="P:cardiolipin biosynthetic process"/>
    <property type="evidence" value="ECO:0007669"/>
    <property type="project" value="InterPro"/>
</dbReference>
<evidence type="ECO:0000256" key="17">
    <source>
        <dbReference type="ARBA" id="ARBA00023264"/>
    </source>
</evidence>
<evidence type="ECO:0000256" key="7">
    <source>
        <dbReference type="ARBA" id="ARBA00018337"/>
    </source>
</evidence>
<keyword evidence="16" id="KW-0594">Phospholipid biosynthesis</keyword>
<evidence type="ECO:0000256" key="1">
    <source>
        <dbReference type="ARBA" id="ARBA00001946"/>
    </source>
</evidence>
<reference evidence="19 20" key="1">
    <citation type="submission" date="2016-12" db="EMBL/GenBank/DDBJ databases">
        <title>The genomes of Aspergillus section Nigri reveals drivers in fungal speciation.</title>
        <authorList>
            <consortium name="DOE Joint Genome Institute"/>
            <person name="Vesth T.C."/>
            <person name="Nybo J."/>
            <person name="Theobald S."/>
            <person name="Brandl J."/>
            <person name="Frisvad J.C."/>
            <person name="Nielsen K.F."/>
            <person name="Lyhne E.K."/>
            <person name="Kogle M.E."/>
            <person name="Kuo A."/>
            <person name="Riley R."/>
            <person name="Clum A."/>
            <person name="Nolan M."/>
            <person name="Lipzen A."/>
            <person name="Salamov A."/>
            <person name="Henrissat B."/>
            <person name="Wiebenga A."/>
            <person name="De Vries R.P."/>
            <person name="Grigoriev I.V."/>
            <person name="Mortensen U.H."/>
            <person name="Andersen M.R."/>
            <person name="Baker S.E."/>
        </authorList>
    </citation>
    <scope>NUCLEOTIDE SEQUENCE [LARGE SCALE GENOMIC DNA]</scope>
    <source>
        <strain evidence="19 20">CBS 115572</strain>
    </source>
</reference>
<protein>
    <recommendedName>
        <fullName evidence="7">Phosphatidate cytidylyltransferase, mitochondrial</fullName>
        <ecNumber evidence="6">2.7.7.41</ecNumber>
    </recommendedName>
    <alternativeName>
        <fullName evidence="18">CDP-diacylglycerol synthase</fullName>
    </alternativeName>
</protein>
<keyword evidence="14" id="KW-0496">Mitochondrion</keyword>
<dbReference type="GO" id="GO:0005743">
    <property type="term" value="C:mitochondrial inner membrane"/>
    <property type="evidence" value="ECO:0007669"/>
    <property type="project" value="UniProtKB-SubCell"/>
</dbReference>
<comment type="pathway">
    <text evidence="3">Phospholipid metabolism; CDP-diacylglycerol biosynthesis; CDP-diacylglycerol from sn-glycerol 3-phosphate: step 3/3.</text>
</comment>
<keyword evidence="10" id="KW-0548">Nucleotidyltransferase</keyword>
<proteinExistence type="inferred from homology"/>
<dbReference type="InterPro" id="IPR015222">
    <property type="entry name" value="Tam41"/>
</dbReference>
<name>A0A317WQB2_9EURO</name>
<evidence type="ECO:0000256" key="12">
    <source>
        <dbReference type="ARBA" id="ARBA00022842"/>
    </source>
</evidence>
<dbReference type="STRING" id="1450535.A0A317WQB2"/>
<comment type="pathway">
    <text evidence="4">Lipid metabolism.</text>
</comment>
<dbReference type="PANTHER" id="PTHR13619:SF0">
    <property type="entry name" value="PHOSPHATIDATE CYTIDYLYLTRANSFERASE, MITOCHONDRIAL"/>
    <property type="match status" value="1"/>
</dbReference>
<dbReference type="EC" id="2.7.7.41" evidence="6"/>
<evidence type="ECO:0000256" key="5">
    <source>
        <dbReference type="ARBA" id="ARBA00005458"/>
    </source>
</evidence>
<organism evidence="19 20">
    <name type="scientific">Aspergillus sclerotioniger CBS 115572</name>
    <dbReference type="NCBI Taxonomy" id="1450535"/>
    <lineage>
        <taxon>Eukaryota</taxon>
        <taxon>Fungi</taxon>
        <taxon>Dikarya</taxon>
        <taxon>Ascomycota</taxon>
        <taxon>Pezizomycotina</taxon>
        <taxon>Eurotiomycetes</taxon>
        <taxon>Eurotiomycetidae</taxon>
        <taxon>Eurotiales</taxon>
        <taxon>Aspergillaceae</taxon>
        <taxon>Aspergillus</taxon>
        <taxon>Aspergillus subgen. Circumdati</taxon>
    </lineage>
</organism>
<dbReference type="OrthoDB" id="4492087at2759"/>
<evidence type="ECO:0000256" key="8">
    <source>
        <dbReference type="ARBA" id="ARBA00022516"/>
    </source>
</evidence>
<dbReference type="UniPathway" id="UPA00557">
    <property type="reaction ID" value="UER00614"/>
</dbReference>
<dbReference type="AlphaFoldDB" id="A0A317WQB2"/>
<dbReference type="GO" id="GO:0004605">
    <property type="term" value="F:phosphatidate cytidylyltransferase activity"/>
    <property type="evidence" value="ECO:0007669"/>
    <property type="project" value="UniProtKB-EC"/>
</dbReference>
<dbReference type="PANTHER" id="PTHR13619">
    <property type="entry name" value="PHOSPHATIDATE CYTIDYLYLTRANSFERASE, MITOCHONDRIAL"/>
    <property type="match status" value="1"/>
</dbReference>
<evidence type="ECO:0000256" key="13">
    <source>
        <dbReference type="ARBA" id="ARBA00023098"/>
    </source>
</evidence>
<evidence type="ECO:0000256" key="3">
    <source>
        <dbReference type="ARBA" id="ARBA00005119"/>
    </source>
</evidence>
<dbReference type="GeneID" id="37119351"/>
<sequence>MLRAIHNPLTSRPIIIPSLHPPPIPITPITHQKKPITTHSHPKYNPQSLKPTLQKILSHFPTPIDYAIAYGSNIFPQSQSQSPHTSNIPKMTDLIISVPSTQTFHTHNLSTNPTHYPPLISTLGPTLISKLNDTLGAGISYTPYITINNTSLKYGIINTPSLIHDLLHWESMYLAGRFHKPILVIKDHEGVEEARKRNLESAVKVALLILPGTFTERMFYGVVVGLSYSGDVRIVLGGEGRGKVDGIDMCPRVRAELVRGLPRGLRRSVYARFSGGDEDEDGMARRVVLDPRSKEIVERAVVETVRWPSLVQSLKSIVTAGVGRSWRYAMEKRRKARGGEI</sequence>
<evidence type="ECO:0000256" key="6">
    <source>
        <dbReference type="ARBA" id="ARBA00012487"/>
    </source>
</evidence>
<dbReference type="Pfam" id="PF09139">
    <property type="entry name" value="Tam41_Mmp37"/>
    <property type="match status" value="2"/>
</dbReference>
<evidence type="ECO:0000256" key="9">
    <source>
        <dbReference type="ARBA" id="ARBA00022679"/>
    </source>
</evidence>
<keyword evidence="9" id="KW-0808">Transferase</keyword>
<evidence type="ECO:0000256" key="18">
    <source>
        <dbReference type="ARBA" id="ARBA00029893"/>
    </source>
</evidence>
<keyword evidence="12" id="KW-0460">Magnesium</keyword>
<dbReference type="RefSeq" id="XP_025467316.1">
    <property type="nucleotide sequence ID" value="XM_025617208.1"/>
</dbReference>
<dbReference type="Proteomes" id="UP000246702">
    <property type="component" value="Unassembled WGS sequence"/>
</dbReference>
<evidence type="ECO:0000256" key="10">
    <source>
        <dbReference type="ARBA" id="ARBA00022695"/>
    </source>
</evidence>
<keyword evidence="17" id="KW-1208">Phospholipid metabolism</keyword>
<comment type="caution">
    <text evidence="19">The sequence shown here is derived from an EMBL/GenBank/DDBJ whole genome shotgun (WGS) entry which is preliminary data.</text>
</comment>